<evidence type="ECO:0000256" key="2">
    <source>
        <dbReference type="ARBA" id="ARBA00022448"/>
    </source>
</evidence>
<name>A0A8K0VDP8_9RHOB</name>
<evidence type="ECO:0000256" key="6">
    <source>
        <dbReference type="ARBA" id="ARBA00022989"/>
    </source>
</evidence>
<evidence type="ECO:0000313" key="12">
    <source>
        <dbReference type="Proteomes" id="UP000648908"/>
    </source>
</evidence>
<comment type="function">
    <text evidence="9">Part of the tripartite ATP-independent periplasmic (TRAP) transport system.</text>
</comment>
<evidence type="ECO:0000256" key="4">
    <source>
        <dbReference type="ARBA" id="ARBA00022519"/>
    </source>
</evidence>
<evidence type="ECO:0000259" key="10">
    <source>
        <dbReference type="Pfam" id="PF04290"/>
    </source>
</evidence>
<keyword evidence="3" id="KW-1003">Cell membrane</keyword>
<feature type="domain" description="Tripartite ATP-independent periplasmic transporters DctQ component" evidence="10">
    <location>
        <begin position="47"/>
        <end position="180"/>
    </location>
</feature>
<feature type="transmembrane region" description="Helical" evidence="9">
    <location>
        <begin position="152"/>
        <end position="174"/>
    </location>
</feature>
<feature type="transmembrane region" description="Helical" evidence="9">
    <location>
        <begin position="73"/>
        <end position="89"/>
    </location>
</feature>
<evidence type="ECO:0000313" key="11">
    <source>
        <dbReference type="EMBL" id="MBL4919206.1"/>
    </source>
</evidence>
<accession>A0A8K0VDP8</accession>
<feature type="transmembrane region" description="Helical" evidence="9">
    <location>
        <begin position="43"/>
        <end position="61"/>
    </location>
</feature>
<keyword evidence="7 9" id="KW-0472">Membrane</keyword>
<sequence>MTSGDIPDGKPDTGALLSEPGTPRLAAGIEVLVIRINEWIAPLWLLLIGVILANVIGRYVFHRGLVSLEEMQWHLYSAGFLFGLSYALVKDDHVRVDLLHGVMSRRVRLIIEIIGLVFFLLPLAAILFWYALPFVASSFRLGEDSNAPGGLPYRWIVKSFMAWGAGLLFLAGFARLLRCFAAFPGAGPPPSPDRTPGTPAPEK</sequence>
<dbReference type="PANTHER" id="PTHR35011">
    <property type="entry name" value="2,3-DIKETO-L-GULONATE TRAP TRANSPORTER SMALL PERMEASE PROTEIN YIAM"/>
    <property type="match status" value="1"/>
</dbReference>
<comment type="similarity">
    <text evidence="8 9">Belongs to the TRAP transporter small permease family.</text>
</comment>
<reference evidence="11" key="1">
    <citation type="submission" date="2021-01" db="EMBL/GenBank/DDBJ databases">
        <title>Tabrizicola alba sp. nov. a motile alkaliphilic bacterium isolated from a soda lake.</title>
        <authorList>
            <person name="Szuroczki S."/>
            <person name="Abbaszade G."/>
            <person name="Schumann P."/>
            <person name="Toth E."/>
        </authorList>
    </citation>
    <scope>NUCLEOTIDE SEQUENCE</scope>
    <source>
        <strain evidence="11">DMG-N-6</strain>
    </source>
</reference>
<keyword evidence="6 9" id="KW-1133">Transmembrane helix</keyword>
<dbReference type="Proteomes" id="UP000648908">
    <property type="component" value="Unassembled WGS sequence"/>
</dbReference>
<dbReference type="PANTHER" id="PTHR35011:SF4">
    <property type="entry name" value="SLL1102 PROTEIN"/>
    <property type="match status" value="1"/>
</dbReference>
<organism evidence="11 12">
    <name type="scientific">Szabonella alba</name>
    <dbReference type="NCBI Taxonomy" id="2804194"/>
    <lineage>
        <taxon>Bacteria</taxon>
        <taxon>Pseudomonadati</taxon>
        <taxon>Pseudomonadota</taxon>
        <taxon>Alphaproteobacteria</taxon>
        <taxon>Rhodobacterales</taxon>
        <taxon>Paracoccaceae</taxon>
        <taxon>Szabonella</taxon>
    </lineage>
</organism>
<dbReference type="RefSeq" id="WP_202690185.1">
    <property type="nucleotide sequence ID" value="NZ_JAESVN010000014.1"/>
</dbReference>
<dbReference type="GO" id="GO:0022857">
    <property type="term" value="F:transmembrane transporter activity"/>
    <property type="evidence" value="ECO:0007669"/>
    <property type="project" value="UniProtKB-UniRule"/>
</dbReference>
<evidence type="ECO:0000256" key="7">
    <source>
        <dbReference type="ARBA" id="ARBA00023136"/>
    </source>
</evidence>
<evidence type="ECO:0000256" key="5">
    <source>
        <dbReference type="ARBA" id="ARBA00022692"/>
    </source>
</evidence>
<dbReference type="EMBL" id="JAESVN010000014">
    <property type="protein sequence ID" value="MBL4919206.1"/>
    <property type="molecule type" value="Genomic_DNA"/>
</dbReference>
<feature type="transmembrane region" description="Helical" evidence="9">
    <location>
        <begin position="109"/>
        <end position="132"/>
    </location>
</feature>
<keyword evidence="2 9" id="KW-0813">Transport</keyword>
<evidence type="ECO:0000256" key="9">
    <source>
        <dbReference type="RuleBase" id="RU369079"/>
    </source>
</evidence>
<dbReference type="GO" id="GO:0005886">
    <property type="term" value="C:plasma membrane"/>
    <property type="evidence" value="ECO:0007669"/>
    <property type="project" value="UniProtKB-SubCell"/>
</dbReference>
<keyword evidence="4 9" id="KW-0997">Cell inner membrane</keyword>
<comment type="caution">
    <text evidence="11">The sequence shown here is derived from an EMBL/GenBank/DDBJ whole genome shotgun (WGS) entry which is preliminary data.</text>
</comment>
<keyword evidence="12" id="KW-1185">Reference proteome</keyword>
<protein>
    <recommendedName>
        <fullName evidence="9">TRAP transporter small permease protein</fullName>
    </recommendedName>
</protein>
<evidence type="ECO:0000256" key="8">
    <source>
        <dbReference type="ARBA" id="ARBA00038436"/>
    </source>
</evidence>
<dbReference type="Pfam" id="PF04290">
    <property type="entry name" value="DctQ"/>
    <property type="match status" value="1"/>
</dbReference>
<dbReference type="AlphaFoldDB" id="A0A8K0VDP8"/>
<comment type="subunit">
    <text evidence="9">The complex comprises the extracytoplasmic solute receptor protein and the two transmembrane proteins.</text>
</comment>
<evidence type="ECO:0000256" key="1">
    <source>
        <dbReference type="ARBA" id="ARBA00004429"/>
    </source>
</evidence>
<proteinExistence type="inferred from homology"/>
<gene>
    <name evidence="11" type="ORF">JL811_18455</name>
</gene>
<dbReference type="InterPro" id="IPR007387">
    <property type="entry name" value="TRAP_DctQ"/>
</dbReference>
<dbReference type="InterPro" id="IPR055348">
    <property type="entry name" value="DctQ"/>
</dbReference>
<keyword evidence="5 9" id="KW-0812">Transmembrane</keyword>
<comment type="subcellular location">
    <subcellularLocation>
        <location evidence="1 9">Cell inner membrane</location>
        <topology evidence="1 9">Multi-pass membrane protein</topology>
    </subcellularLocation>
</comment>
<evidence type="ECO:0000256" key="3">
    <source>
        <dbReference type="ARBA" id="ARBA00022475"/>
    </source>
</evidence>